<evidence type="ECO:0000313" key="3">
    <source>
        <dbReference type="Proteomes" id="UP000753802"/>
    </source>
</evidence>
<organism evidence="2 3">
    <name type="scientific">Sediminibacterium roseum</name>
    <dbReference type="NCBI Taxonomy" id="1978412"/>
    <lineage>
        <taxon>Bacteria</taxon>
        <taxon>Pseudomonadati</taxon>
        <taxon>Bacteroidota</taxon>
        <taxon>Chitinophagia</taxon>
        <taxon>Chitinophagales</taxon>
        <taxon>Chitinophagaceae</taxon>
        <taxon>Sediminibacterium</taxon>
    </lineage>
</organism>
<sequence length="492" mass="51301">MNATYISSTGTGTPTLVFTPNNSGNGNNNACGGQQVVDPSTSGNLVFGAGINLSGYANYTVGTGRITSSLSSMTVRAVSPSGYKTILIKKITISENEDPVFIISPASNTLSCGSGAQTYTVSNIYGNTGTISYSWSLGPSNGWEHSGSAAPSTISTSTNSISLTPGSSSTSLSNVSCTVSLNGHNYSAGTSVTTYNTDLNITGSTEGMCSGETRALSVPSIPGVSYLWSTTASLSSRTPTSSSTIIDYVSDDANGAVYVMITGACGAAPFTKTVGLVAGFAPFWSSLTPTWVTGPDTVYPYSYAPFEFHTPPGYPPVTFFWRFPSGSSWSLNYGQYSGAISTTSGPLGSGQAITVDVTGCGVTRDIFKYCEVAYGGDWEPDAIIKGSSKATARKEESDVDKTNSLRTVSITPNPAGDYAVITLKQPPGTVEKFKYIREVRIISSGGSVIKAIPFHGNLSVQRISLSGVHSGIYMVRVFDGRSSHNAKLIVAK</sequence>
<dbReference type="RefSeq" id="WP_161818124.1">
    <property type="nucleotide sequence ID" value="NZ_JAACJS010000011.1"/>
</dbReference>
<evidence type="ECO:0000259" key="1">
    <source>
        <dbReference type="PROSITE" id="PS50835"/>
    </source>
</evidence>
<feature type="domain" description="Ig-like" evidence="1">
    <location>
        <begin position="80"/>
        <end position="193"/>
    </location>
</feature>
<protein>
    <submittedName>
        <fullName evidence="2">T9SS type A sorting domain-containing protein</fullName>
    </submittedName>
</protein>
<dbReference type="NCBIfam" id="TIGR04183">
    <property type="entry name" value="Por_Secre_tail"/>
    <property type="match status" value="1"/>
</dbReference>
<name>A0ABW9ZRU0_9BACT</name>
<gene>
    <name evidence="2" type="ORF">GWC95_07785</name>
</gene>
<dbReference type="Proteomes" id="UP000753802">
    <property type="component" value="Unassembled WGS sequence"/>
</dbReference>
<proteinExistence type="predicted"/>
<dbReference type="EMBL" id="JAACJS010000011">
    <property type="protein sequence ID" value="NCI49817.1"/>
    <property type="molecule type" value="Genomic_DNA"/>
</dbReference>
<keyword evidence="3" id="KW-1185">Reference proteome</keyword>
<evidence type="ECO:0000313" key="2">
    <source>
        <dbReference type="EMBL" id="NCI49817.1"/>
    </source>
</evidence>
<comment type="caution">
    <text evidence="2">The sequence shown here is derived from an EMBL/GenBank/DDBJ whole genome shotgun (WGS) entry which is preliminary data.</text>
</comment>
<dbReference type="InterPro" id="IPR007110">
    <property type="entry name" value="Ig-like_dom"/>
</dbReference>
<dbReference type="InterPro" id="IPR026444">
    <property type="entry name" value="Secre_tail"/>
</dbReference>
<reference evidence="2 3" key="1">
    <citation type="submission" date="2020-01" db="EMBL/GenBank/DDBJ databases">
        <title>Genome analysis.</title>
        <authorList>
            <person name="Wu S."/>
            <person name="Wang G."/>
        </authorList>
    </citation>
    <scope>NUCLEOTIDE SEQUENCE [LARGE SCALE GENOMIC DNA]</scope>
    <source>
        <strain evidence="2 3">SYL130</strain>
    </source>
</reference>
<dbReference type="PROSITE" id="PS50835">
    <property type="entry name" value="IG_LIKE"/>
    <property type="match status" value="1"/>
</dbReference>
<accession>A0ABW9ZRU0</accession>